<dbReference type="InterPro" id="IPR000010">
    <property type="entry name" value="Cystatin_dom"/>
</dbReference>
<dbReference type="CDD" id="cd00042">
    <property type="entry name" value="CY"/>
    <property type="match status" value="1"/>
</dbReference>
<dbReference type="EMBL" id="JABFUD020000019">
    <property type="protein sequence ID" value="KAI5065149.1"/>
    <property type="molecule type" value="Genomic_DNA"/>
</dbReference>
<dbReference type="AlphaFoldDB" id="A0A9D4UCT8"/>
<proteinExistence type="inferred from homology"/>
<dbReference type="OrthoDB" id="1908104at2759"/>
<accession>A0A9D4UCT8</accession>
<keyword evidence="1 3" id="KW-0646">Protease inhibitor</keyword>
<sequence length="110" mass="12450">MEMPRAMLGGTAEVKHHDRPEVAELARYAVDEHNSRQNAKLSFVRLVSAKTQVVAGVLYHMVVEAESEGRKNLYEAKVWEKAWENFKSLESFVPHHAGHTCPIKQGKIVL</sequence>
<dbReference type="PROSITE" id="PS00287">
    <property type="entry name" value="CYSTATIN"/>
    <property type="match status" value="1"/>
</dbReference>
<evidence type="ECO:0000256" key="2">
    <source>
        <dbReference type="ARBA" id="ARBA00022704"/>
    </source>
</evidence>
<organism evidence="6 7">
    <name type="scientific">Adiantum capillus-veneris</name>
    <name type="common">Maidenhair fern</name>
    <dbReference type="NCBI Taxonomy" id="13818"/>
    <lineage>
        <taxon>Eukaryota</taxon>
        <taxon>Viridiplantae</taxon>
        <taxon>Streptophyta</taxon>
        <taxon>Embryophyta</taxon>
        <taxon>Tracheophyta</taxon>
        <taxon>Polypodiopsida</taxon>
        <taxon>Polypodiidae</taxon>
        <taxon>Polypodiales</taxon>
        <taxon>Pteridineae</taxon>
        <taxon>Pteridaceae</taxon>
        <taxon>Vittarioideae</taxon>
        <taxon>Adiantum</taxon>
    </lineage>
</organism>
<dbReference type="SUPFAM" id="SSF54403">
    <property type="entry name" value="Cystatin/monellin"/>
    <property type="match status" value="1"/>
</dbReference>
<protein>
    <recommendedName>
        <fullName evidence="3">Cysteine proteinase inhibitor</fullName>
    </recommendedName>
</protein>
<name>A0A9D4UCT8_ADICA</name>
<keyword evidence="2 3" id="KW-0789">Thiol protease inhibitor</keyword>
<dbReference type="PANTHER" id="PTHR11413">
    <property type="entry name" value="CYSTATIN FAMILY MEMBER"/>
    <property type="match status" value="1"/>
</dbReference>
<evidence type="ECO:0000256" key="1">
    <source>
        <dbReference type="ARBA" id="ARBA00022690"/>
    </source>
</evidence>
<dbReference type="SMART" id="SM00043">
    <property type="entry name" value="CY"/>
    <property type="match status" value="1"/>
</dbReference>
<gene>
    <name evidence="5" type="ORF">GOP47_0019844</name>
    <name evidence="6" type="ORF">GOP47_0020339</name>
</gene>
<reference evidence="6" key="1">
    <citation type="submission" date="2021-01" db="EMBL/GenBank/DDBJ databases">
        <title>Adiantum capillus-veneris genome.</title>
        <authorList>
            <person name="Fang Y."/>
            <person name="Liao Q."/>
        </authorList>
    </citation>
    <scope>NUCLEOTIDE SEQUENCE</scope>
    <source>
        <strain evidence="6">H3</strain>
        <tissue evidence="6">Leaf</tissue>
    </source>
</reference>
<comment type="similarity">
    <text evidence="3">Belongs to the cystatin family. Phytocystatin subfamily.</text>
</comment>
<dbReference type="InterPro" id="IPR018073">
    <property type="entry name" value="Prot_inh_cystat_CS"/>
</dbReference>
<comment type="caution">
    <text evidence="6">The sequence shown here is derived from an EMBL/GenBank/DDBJ whole genome shotgun (WGS) entry which is preliminary data.</text>
</comment>
<dbReference type="InterPro" id="IPR027214">
    <property type="entry name" value="Cystatin"/>
</dbReference>
<keyword evidence="7" id="KW-1185">Reference proteome</keyword>
<evidence type="ECO:0000256" key="3">
    <source>
        <dbReference type="RuleBase" id="RU362130"/>
    </source>
</evidence>
<dbReference type="PANTHER" id="PTHR11413:SF103">
    <property type="entry name" value="CYSTEINE PROTEINASE INHIBITOR 12"/>
    <property type="match status" value="1"/>
</dbReference>
<dbReference type="Gene3D" id="3.10.450.10">
    <property type="match status" value="1"/>
</dbReference>
<evidence type="ECO:0000313" key="7">
    <source>
        <dbReference type="Proteomes" id="UP000886520"/>
    </source>
</evidence>
<evidence type="ECO:0000313" key="6">
    <source>
        <dbReference type="EMBL" id="KAI5065644.1"/>
    </source>
</evidence>
<evidence type="ECO:0000259" key="4">
    <source>
        <dbReference type="SMART" id="SM00043"/>
    </source>
</evidence>
<feature type="domain" description="Cystatin" evidence="4">
    <location>
        <begin position="6"/>
        <end position="95"/>
    </location>
</feature>
<dbReference type="GO" id="GO:0004869">
    <property type="term" value="F:cysteine-type endopeptidase inhibitor activity"/>
    <property type="evidence" value="ECO:0007669"/>
    <property type="project" value="UniProtKB-KW"/>
</dbReference>
<evidence type="ECO:0000313" key="5">
    <source>
        <dbReference type="EMBL" id="KAI5065149.1"/>
    </source>
</evidence>
<dbReference type="EMBL" id="JABFUD020000019">
    <property type="protein sequence ID" value="KAI5065644.1"/>
    <property type="molecule type" value="Genomic_DNA"/>
</dbReference>
<dbReference type="Pfam" id="PF16845">
    <property type="entry name" value="SQAPI"/>
    <property type="match status" value="1"/>
</dbReference>
<dbReference type="InterPro" id="IPR046350">
    <property type="entry name" value="Cystatin_sf"/>
</dbReference>
<dbReference type="Proteomes" id="UP000886520">
    <property type="component" value="Chromosome 19"/>
</dbReference>